<accession>A0A0E9QQ77</accession>
<dbReference type="AlphaFoldDB" id="A0A0E9QQ77"/>
<proteinExistence type="predicted"/>
<dbReference type="EMBL" id="GBXM01089618">
    <property type="protein sequence ID" value="JAH18959.1"/>
    <property type="molecule type" value="Transcribed_RNA"/>
</dbReference>
<reference evidence="1" key="1">
    <citation type="submission" date="2014-11" db="EMBL/GenBank/DDBJ databases">
        <authorList>
            <person name="Amaro Gonzalez C."/>
        </authorList>
    </citation>
    <scope>NUCLEOTIDE SEQUENCE</scope>
</reference>
<evidence type="ECO:0000313" key="1">
    <source>
        <dbReference type="EMBL" id="JAH18959.1"/>
    </source>
</evidence>
<sequence>MTFYTVIKLQNKNYKITKVQKKSSVSRFG</sequence>
<name>A0A0E9QQ77_ANGAN</name>
<reference evidence="1" key="2">
    <citation type="journal article" date="2015" name="Fish Shellfish Immunol.">
        <title>Early steps in the European eel (Anguilla anguilla)-Vibrio vulnificus interaction in the gills: Role of the RtxA13 toxin.</title>
        <authorList>
            <person name="Callol A."/>
            <person name="Pajuelo D."/>
            <person name="Ebbesson L."/>
            <person name="Teles M."/>
            <person name="MacKenzie S."/>
            <person name="Amaro C."/>
        </authorList>
    </citation>
    <scope>NUCLEOTIDE SEQUENCE</scope>
</reference>
<organism evidence="1">
    <name type="scientific">Anguilla anguilla</name>
    <name type="common">European freshwater eel</name>
    <name type="synonym">Muraena anguilla</name>
    <dbReference type="NCBI Taxonomy" id="7936"/>
    <lineage>
        <taxon>Eukaryota</taxon>
        <taxon>Metazoa</taxon>
        <taxon>Chordata</taxon>
        <taxon>Craniata</taxon>
        <taxon>Vertebrata</taxon>
        <taxon>Euteleostomi</taxon>
        <taxon>Actinopterygii</taxon>
        <taxon>Neopterygii</taxon>
        <taxon>Teleostei</taxon>
        <taxon>Anguilliformes</taxon>
        <taxon>Anguillidae</taxon>
        <taxon>Anguilla</taxon>
    </lineage>
</organism>
<protein>
    <submittedName>
        <fullName evidence="1">Uncharacterized protein</fullName>
    </submittedName>
</protein>